<evidence type="ECO:0000256" key="7">
    <source>
        <dbReference type="ARBA" id="ARBA00023163"/>
    </source>
</evidence>
<evidence type="ECO:0000256" key="4">
    <source>
        <dbReference type="ARBA" id="ARBA00022491"/>
    </source>
</evidence>
<evidence type="ECO:0000259" key="12">
    <source>
        <dbReference type="PROSITE" id="PS50071"/>
    </source>
</evidence>
<reference evidence="13" key="1">
    <citation type="submission" date="2022-12" db="EMBL/GenBank/DDBJ databases">
        <authorList>
            <person name="Alioto T."/>
            <person name="Alioto T."/>
            <person name="Gomez Garrido J."/>
        </authorList>
    </citation>
    <scope>NUCLEOTIDE SEQUENCE</scope>
</reference>
<dbReference type="InterPro" id="IPR050462">
    <property type="entry name" value="Retroviral_Gag-Pol_poly"/>
</dbReference>
<feature type="compositionally biased region" description="Basic and acidic residues" evidence="11">
    <location>
        <begin position="88"/>
        <end position="101"/>
    </location>
</feature>
<dbReference type="PANTHER" id="PTHR33166">
    <property type="entry name" value="GAG_P30 DOMAIN-CONTAINING PROTEIN"/>
    <property type="match status" value="1"/>
</dbReference>
<dbReference type="FunFam" id="1.10.10.60:FF:000213">
    <property type="entry name" value="Homeodomain-only protein"/>
    <property type="match status" value="1"/>
</dbReference>
<evidence type="ECO:0000256" key="1">
    <source>
        <dbReference type="ARBA" id="ARBA00004123"/>
    </source>
</evidence>
<dbReference type="AlphaFoldDB" id="A0AA35LIJ2"/>
<evidence type="ECO:0000256" key="8">
    <source>
        <dbReference type="ARBA" id="ARBA00023242"/>
    </source>
</evidence>
<dbReference type="Pfam" id="PF00046">
    <property type="entry name" value="Homeodomain"/>
    <property type="match status" value="1"/>
</dbReference>
<dbReference type="GO" id="GO:0003677">
    <property type="term" value="F:DNA binding"/>
    <property type="evidence" value="ECO:0007669"/>
    <property type="project" value="UniProtKB-UniRule"/>
</dbReference>
<dbReference type="EMBL" id="OX395142">
    <property type="protein sequence ID" value="CAI5796804.1"/>
    <property type="molecule type" value="Genomic_DNA"/>
</dbReference>
<evidence type="ECO:0000313" key="13">
    <source>
        <dbReference type="EMBL" id="CAI5796804.1"/>
    </source>
</evidence>
<dbReference type="Pfam" id="PF02093">
    <property type="entry name" value="Gag_p30"/>
    <property type="match status" value="1"/>
</dbReference>
<evidence type="ECO:0000256" key="10">
    <source>
        <dbReference type="RuleBase" id="RU000682"/>
    </source>
</evidence>
<sequence>MWKTNVDKNPPWLQACRTAPPRARICAVRQQKLPLGVQDTEEDELIVRPPPYRPPTPAPAPQNDLPLQNNLQDNPPNPVAGSPINPSPEDKNPTKAETAKEDESDDDEGDEETLLKMLEEKVQKGEKWSKKQDKWIKDYVDPYKDQVDVSPHLLEVARCEDGHWKKKQKRWLEAARRAATQHERERGKKDQATALMPLRVVYDPPGPPGENGAAAPRTYTIQHVPFSTADICNWRNQNPSFEENPAKIIKLFEGIFKTYDPTYDDVQYLLDSLLTTEEVRRVHSEKIRSFPSSLLQANLCQEKMSTETATSPTEEQIEILEYNFNKVNKHPDPATLCLIAAEAGLSEEETLKWFKKRLAEWRRSEGLPSECGSVRD</sequence>
<gene>
    <name evidence="13" type="ORF">PODLI_1B006302</name>
</gene>
<dbReference type="InterPro" id="IPR003036">
    <property type="entry name" value="Gag_P30"/>
</dbReference>
<feature type="DNA-binding region" description="Homeobox" evidence="9">
    <location>
        <begin position="305"/>
        <end position="365"/>
    </location>
</feature>
<evidence type="ECO:0000256" key="9">
    <source>
        <dbReference type="PROSITE-ProRule" id="PRU00108"/>
    </source>
</evidence>
<dbReference type="PROSITE" id="PS50071">
    <property type="entry name" value="HOMEOBOX_2"/>
    <property type="match status" value="1"/>
</dbReference>
<comment type="subcellular location">
    <subcellularLocation>
        <location evidence="1 9 10">Nucleus</location>
    </subcellularLocation>
</comment>
<dbReference type="SUPFAM" id="SSF47943">
    <property type="entry name" value="Retrovirus capsid protein, N-terminal core domain"/>
    <property type="match status" value="1"/>
</dbReference>
<organism evidence="13 14">
    <name type="scientific">Podarcis lilfordi</name>
    <name type="common">Lilford's wall lizard</name>
    <dbReference type="NCBI Taxonomy" id="74358"/>
    <lineage>
        <taxon>Eukaryota</taxon>
        <taxon>Metazoa</taxon>
        <taxon>Chordata</taxon>
        <taxon>Craniata</taxon>
        <taxon>Vertebrata</taxon>
        <taxon>Euteleostomi</taxon>
        <taxon>Lepidosauria</taxon>
        <taxon>Squamata</taxon>
        <taxon>Bifurcata</taxon>
        <taxon>Unidentata</taxon>
        <taxon>Episquamata</taxon>
        <taxon>Laterata</taxon>
        <taxon>Lacertibaenia</taxon>
        <taxon>Lacertidae</taxon>
        <taxon>Podarcis</taxon>
    </lineage>
</organism>
<dbReference type="Gene3D" id="1.10.375.10">
    <property type="entry name" value="Human Immunodeficiency Virus Type 1 Capsid Protein"/>
    <property type="match status" value="1"/>
</dbReference>
<proteinExistence type="predicted"/>
<evidence type="ECO:0000256" key="6">
    <source>
        <dbReference type="ARBA" id="ARBA00023155"/>
    </source>
</evidence>
<dbReference type="GO" id="GO:0019068">
    <property type="term" value="P:virion assembly"/>
    <property type="evidence" value="ECO:0007669"/>
    <property type="project" value="InterPro"/>
</dbReference>
<evidence type="ECO:0000256" key="5">
    <source>
        <dbReference type="ARBA" id="ARBA00023015"/>
    </source>
</evidence>
<keyword evidence="9 10" id="KW-0238">DNA-binding</keyword>
<keyword evidence="5" id="KW-0805">Transcription regulation</keyword>
<feature type="compositionally biased region" description="Low complexity" evidence="11">
    <location>
        <begin position="61"/>
        <end position="74"/>
    </location>
</feature>
<dbReference type="SMART" id="SM00389">
    <property type="entry name" value="HOX"/>
    <property type="match status" value="1"/>
</dbReference>
<keyword evidence="4" id="KW-0678">Repressor</keyword>
<keyword evidence="7" id="KW-0804">Transcription</keyword>
<dbReference type="InterPro" id="IPR001356">
    <property type="entry name" value="HD"/>
</dbReference>
<accession>A0AA35LIJ2</accession>
<evidence type="ECO:0000256" key="11">
    <source>
        <dbReference type="SAM" id="MobiDB-lite"/>
    </source>
</evidence>
<keyword evidence="14" id="KW-1185">Reference proteome</keyword>
<feature type="domain" description="Homeobox" evidence="12">
    <location>
        <begin position="303"/>
        <end position="364"/>
    </location>
</feature>
<dbReference type="SUPFAM" id="SSF46689">
    <property type="entry name" value="Homeodomain-like"/>
    <property type="match status" value="1"/>
</dbReference>
<dbReference type="GO" id="GO:0005634">
    <property type="term" value="C:nucleus"/>
    <property type="evidence" value="ECO:0007669"/>
    <property type="project" value="UniProtKB-SubCell"/>
</dbReference>
<evidence type="ECO:0000256" key="2">
    <source>
        <dbReference type="ARBA" id="ARBA00021327"/>
    </source>
</evidence>
<dbReference type="CDD" id="cd00086">
    <property type="entry name" value="homeodomain"/>
    <property type="match status" value="1"/>
</dbReference>
<feature type="region of interest" description="Disordered" evidence="11">
    <location>
        <begin position="29"/>
        <end position="112"/>
    </location>
</feature>
<keyword evidence="8 9" id="KW-0539">Nucleus</keyword>
<evidence type="ECO:0000313" key="14">
    <source>
        <dbReference type="Proteomes" id="UP001178461"/>
    </source>
</evidence>
<dbReference type="InterPro" id="IPR008919">
    <property type="entry name" value="Retrov_capsid_N"/>
</dbReference>
<keyword evidence="3" id="KW-0217">Developmental protein</keyword>
<feature type="compositionally biased region" description="Pro residues" evidence="11">
    <location>
        <begin position="48"/>
        <end position="60"/>
    </location>
</feature>
<protein>
    <recommendedName>
        <fullName evidence="2">Homeodomain-only protein</fullName>
    </recommendedName>
</protein>
<feature type="compositionally biased region" description="Acidic residues" evidence="11">
    <location>
        <begin position="102"/>
        <end position="112"/>
    </location>
</feature>
<name>A0AA35LIJ2_9SAUR</name>
<dbReference type="Proteomes" id="UP001178461">
    <property type="component" value="Chromosome 17"/>
</dbReference>
<evidence type="ECO:0000256" key="3">
    <source>
        <dbReference type="ARBA" id="ARBA00022473"/>
    </source>
</evidence>
<keyword evidence="6 9" id="KW-0371">Homeobox</keyword>
<dbReference type="InterPro" id="IPR009057">
    <property type="entry name" value="Homeodomain-like_sf"/>
</dbReference>